<dbReference type="PANTHER" id="PTHR43581">
    <property type="entry name" value="ATP/GTP PHOSPHATASE"/>
    <property type="match status" value="1"/>
</dbReference>
<dbReference type="InterPro" id="IPR027417">
    <property type="entry name" value="P-loop_NTPase"/>
</dbReference>
<sequence length="456" mass="53732">MHLQRIRVPDFRVLKDVDITFEEDFVPRIFPLGSLNGGGKSTLLQLIFTLLHCSTDPERKPFLQNLLYGFELHEDSPKRNLATIELLKNNRTVSFDFFCCKNTYIQKQLQLRGNLISTNYYYFSNPSRIQLLDLTNIDIDTTEEKELEGILDIKIHSLLNPSQKIKLNTYNKFLEEWYYLRQEIKQHLTKTKEYMEAENLIYVSDYKASKKEENNQNFLLCNINGLDMAKISEAEFFLKDLSKKIFLAAPSTQVFTFINRESRNLLFKSKARADEDYYSQLKNARSKLVNLFTYDFLAVDILIQAFKDAFDLDREEVVETGEYGHYYQRLKNELNQMLFNKKINIDKDLNGVNFTLDRNGETIELSPEDLSHGELKRLSIYMWLKHHNIEDAIVLMDEIEIAFHPDWQYQIIQDLQEWAPNNQYILATHSYELCQALTPAHVKELEPKLIQQDPEN</sequence>
<dbReference type="Proteomes" id="UP000003835">
    <property type="component" value="Unassembled WGS sequence"/>
</dbReference>
<dbReference type="Gene3D" id="3.40.50.300">
    <property type="entry name" value="P-loop containing nucleotide triphosphate hydrolases"/>
    <property type="match status" value="2"/>
</dbReference>
<evidence type="ECO:0000259" key="1">
    <source>
        <dbReference type="Pfam" id="PF13304"/>
    </source>
</evidence>
<evidence type="ECO:0000313" key="3">
    <source>
        <dbReference type="Proteomes" id="UP000003835"/>
    </source>
</evidence>
<dbReference type="eggNOG" id="COG3950">
    <property type="taxonomic scope" value="Bacteria"/>
</dbReference>
<organism evidence="2 3">
    <name type="scientific">Coleofasciculus chthonoplastes PCC 7420</name>
    <dbReference type="NCBI Taxonomy" id="118168"/>
    <lineage>
        <taxon>Bacteria</taxon>
        <taxon>Bacillati</taxon>
        <taxon>Cyanobacteriota</taxon>
        <taxon>Cyanophyceae</taxon>
        <taxon>Coleofasciculales</taxon>
        <taxon>Coleofasciculaceae</taxon>
        <taxon>Coleofasciculus</taxon>
    </lineage>
</organism>
<dbReference type="EMBL" id="DS989853">
    <property type="protein sequence ID" value="EDX74373.1"/>
    <property type="molecule type" value="Genomic_DNA"/>
</dbReference>
<protein>
    <recommendedName>
        <fullName evidence="1">ATPase AAA-type core domain-containing protein</fullName>
    </recommendedName>
</protein>
<reference evidence="2 3" key="1">
    <citation type="submission" date="2008-07" db="EMBL/GenBank/DDBJ databases">
        <authorList>
            <person name="Tandeau de Marsac N."/>
            <person name="Ferriera S."/>
            <person name="Johnson J."/>
            <person name="Kravitz S."/>
            <person name="Beeson K."/>
            <person name="Sutton G."/>
            <person name="Rogers Y.-H."/>
            <person name="Friedman R."/>
            <person name="Frazier M."/>
            <person name="Venter J.C."/>
        </authorList>
    </citation>
    <scope>NUCLEOTIDE SEQUENCE [LARGE SCALE GENOMIC DNA]</scope>
    <source>
        <strain evidence="2 3">PCC 7420</strain>
    </source>
</reference>
<accession>B4VUM9</accession>
<dbReference type="PANTHER" id="PTHR43581:SF4">
    <property type="entry name" value="ATP_GTP PHOSPHATASE"/>
    <property type="match status" value="1"/>
</dbReference>
<keyword evidence="3" id="KW-1185">Reference proteome</keyword>
<name>B4VUM9_9CYAN</name>
<evidence type="ECO:0000313" key="2">
    <source>
        <dbReference type="EMBL" id="EDX74373.1"/>
    </source>
</evidence>
<feature type="domain" description="ATPase AAA-type core" evidence="1">
    <location>
        <begin position="316"/>
        <end position="433"/>
    </location>
</feature>
<dbReference type="SUPFAM" id="SSF52540">
    <property type="entry name" value="P-loop containing nucleoside triphosphate hydrolases"/>
    <property type="match status" value="1"/>
</dbReference>
<gene>
    <name evidence="2" type="ORF">MC7420_3897</name>
</gene>
<dbReference type="InterPro" id="IPR003959">
    <property type="entry name" value="ATPase_AAA_core"/>
</dbReference>
<dbReference type="AlphaFoldDB" id="B4VUM9"/>
<dbReference type="STRING" id="118168.MC7420_3897"/>
<proteinExistence type="predicted"/>
<dbReference type="OrthoDB" id="495836at2"/>
<dbReference type="HOGENOM" id="CLU_048542_0_0_3"/>
<dbReference type="Pfam" id="PF13304">
    <property type="entry name" value="AAA_21"/>
    <property type="match status" value="1"/>
</dbReference>
<dbReference type="InterPro" id="IPR051396">
    <property type="entry name" value="Bact_Antivir_Def_Nuclease"/>
</dbReference>
<dbReference type="RefSeq" id="WP_006102219.1">
    <property type="nucleotide sequence ID" value="NZ_DS989853.1"/>
</dbReference>